<gene>
    <name evidence="7" type="ORF">J1C47_20475</name>
</gene>
<feature type="domain" description="HhH-GPD" evidence="6">
    <location>
        <begin position="60"/>
        <end position="212"/>
    </location>
</feature>
<dbReference type="Gene3D" id="1.10.1670.40">
    <property type="match status" value="1"/>
</dbReference>
<evidence type="ECO:0000256" key="1">
    <source>
        <dbReference type="ARBA" id="ARBA00000086"/>
    </source>
</evidence>
<dbReference type="CDD" id="cd00056">
    <property type="entry name" value="ENDO3c"/>
    <property type="match status" value="1"/>
</dbReference>
<keyword evidence="8" id="KW-1185">Reference proteome</keyword>
<dbReference type="SUPFAM" id="SSF48150">
    <property type="entry name" value="DNA-glycosylase"/>
    <property type="match status" value="1"/>
</dbReference>
<comment type="catalytic activity">
    <reaction evidence="1">
        <text>Hydrolysis of alkylated DNA, releasing 3-methyladenine, 3-methylguanine, 7-methylguanine and 7-methyladenine.</text>
        <dbReference type="EC" id="3.2.2.21"/>
    </reaction>
</comment>
<dbReference type="PANTHER" id="PTHR43003:SF13">
    <property type="entry name" value="DNA-3-METHYLADENINE GLYCOSYLASE 2"/>
    <property type="match status" value="1"/>
</dbReference>
<dbReference type="Proteomes" id="UP000664288">
    <property type="component" value="Unassembled WGS sequence"/>
</dbReference>
<evidence type="ECO:0000256" key="3">
    <source>
        <dbReference type="ARBA" id="ARBA00022763"/>
    </source>
</evidence>
<evidence type="ECO:0000259" key="6">
    <source>
        <dbReference type="SMART" id="SM00478"/>
    </source>
</evidence>
<dbReference type="Gene3D" id="1.10.340.30">
    <property type="entry name" value="Hypothetical protein, domain 2"/>
    <property type="match status" value="1"/>
</dbReference>
<organism evidence="7 8">
    <name type="scientific">Jiella sonneratiae</name>
    <dbReference type="NCBI Taxonomy" id="2816856"/>
    <lineage>
        <taxon>Bacteria</taxon>
        <taxon>Pseudomonadati</taxon>
        <taxon>Pseudomonadota</taxon>
        <taxon>Alphaproteobacteria</taxon>
        <taxon>Hyphomicrobiales</taxon>
        <taxon>Aurantimonadaceae</taxon>
        <taxon>Jiella</taxon>
    </lineage>
</organism>
<dbReference type="EMBL" id="JAFMPY010000030">
    <property type="protein sequence ID" value="MBO0906031.1"/>
    <property type="molecule type" value="Genomic_DNA"/>
</dbReference>
<evidence type="ECO:0000256" key="4">
    <source>
        <dbReference type="ARBA" id="ARBA00023204"/>
    </source>
</evidence>
<keyword evidence="3" id="KW-0227">DNA damage</keyword>
<name>A0ABS3J8N9_9HYPH</name>
<feature type="region of interest" description="Disordered" evidence="5">
    <location>
        <begin position="221"/>
        <end position="254"/>
    </location>
</feature>
<evidence type="ECO:0000256" key="5">
    <source>
        <dbReference type="SAM" id="MobiDB-lite"/>
    </source>
</evidence>
<sequence>MREENDEDPNGMIRTEADIAEALAALTLADARLARIVEAAGSVPLRRSRTGLEGLLAIVVAQQVSRASADAIFGRLAAAVDLTDPAALLAVGDETLRSAGLSRPKQQTVRAVAAALAEGRLDLSRCASAPAEAAIAEMVAVRGIGVWTAECWLLFCAGHRDVFPAGDLALQAAVAHALDHDSRPTARRLTEIAEAWKPHRSVAARLFWAYYATIHRREIVPAAESPGPATPPESTAKSRKPASRPRRGSSKPLS</sequence>
<dbReference type="EC" id="3.2.2.21" evidence="2"/>
<dbReference type="PANTHER" id="PTHR43003">
    <property type="entry name" value="DNA-3-METHYLADENINE GLYCOSYLASE"/>
    <property type="match status" value="1"/>
</dbReference>
<dbReference type="InterPro" id="IPR051912">
    <property type="entry name" value="Alkylbase_DNA_Glycosylase/TA"/>
</dbReference>
<accession>A0ABS3J8N9</accession>
<dbReference type="SMART" id="SM00478">
    <property type="entry name" value="ENDO3c"/>
    <property type="match status" value="1"/>
</dbReference>
<evidence type="ECO:0000313" key="8">
    <source>
        <dbReference type="Proteomes" id="UP000664288"/>
    </source>
</evidence>
<dbReference type="InterPro" id="IPR003265">
    <property type="entry name" value="HhH-GPD_domain"/>
</dbReference>
<evidence type="ECO:0000313" key="7">
    <source>
        <dbReference type="EMBL" id="MBO0906031.1"/>
    </source>
</evidence>
<feature type="compositionally biased region" description="Basic residues" evidence="5">
    <location>
        <begin position="237"/>
        <end position="254"/>
    </location>
</feature>
<reference evidence="7 8" key="1">
    <citation type="submission" date="2021-03" db="EMBL/GenBank/DDBJ databases">
        <title>Whole genome sequence of Jiella sp. MQZ13P-4.</title>
        <authorList>
            <person name="Tuo L."/>
        </authorList>
    </citation>
    <scope>NUCLEOTIDE SEQUENCE [LARGE SCALE GENOMIC DNA]</scope>
    <source>
        <strain evidence="7 8">MQZ13P-4</strain>
    </source>
</reference>
<dbReference type="Pfam" id="PF00730">
    <property type="entry name" value="HhH-GPD"/>
    <property type="match status" value="1"/>
</dbReference>
<keyword evidence="4" id="KW-0234">DNA repair</keyword>
<proteinExistence type="predicted"/>
<comment type="caution">
    <text evidence="7">The sequence shown here is derived from an EMBL/GenBank/DDBJ whole genome shotgun (WGS) entry which is preliminary data.</text>
</comment>
<protein>
    <recommendedName>
        <fullName evidence="2">DNA-3-methyladenine glycosylase II</fullName>
        <ecNumber evidence="2">3.2.2.21</ecNumber>
    </recommendedName>
</protein>
<dbReference type="InterPro" id="IPR011257">
    <property type="entry name" value="DNA_glycosylase"/>
</dbReference>
<evidence type="ECO:0000256" key="2">
    <source>
        <dbReference type="ARBA" id="ARBA00012000"/>
    </source>
</evidence>